<evidence type="ECO:0008006" key="4">
    <source>
        <dbReference type="Google" id="ProtNLM"/>
    </source>
</evidence>
<reference evidence="2 3" key="1">
    <citation type="journal article" date="2007" name="Appl. Environ. Microbiol.">
        <title>Isolation of key methanogens for global methane emission from rice paddy fields: a novel isolate affiliated with the clone cluster rice cluster I.</title>
        <authorList>
            <person name="Sakai S."/>
            <person name="Imachi H."/>
            <person name="Sekiguchi Y."/>
            <person name="Ohashi A."/>
            <person name="Harada H."/>
            <person name="Kamagata Y."/>
        </authorList>
    </citation>
    <scope>NUCLEOTIDE SEQUENCE [LARGE SCALE GENOMIC DNA]</scope>
    <source>
        <strain evidence="3">DSM 17711 / JCM 13418 / NBRC 101707 / SANAE</strain>
    </source>
</reference>
<keyword evidence="1" id="KW-0812">Transmembrane</keyword>
<feature type="transmembrane region" description="Helical" evidence="1">
    <location>
        <begin position="111"/>
        <end position="132"/>
    </location>
</feature>
<proteinExistence type="predicted"/>
<reference evidence="2 3" key="2">
    <citation type="journal article" date="2008" name="Int. J. Syst. Evol. Microbiol.">
        <title>Methanocella paludicola gen. nov., sp. nov., a methane-producing archaeon, the first isolate of the lineage 'Rice Cluster I', and proposal of the new archaeal order Methanocellales ord. nov.</title>
        <authorList>
            <person name="Sakai S."/>
            <person name="Imachi H."/>
            <person name="Hanada S."/>
            <person name="Ohashi A."/>
            <person name="Harada H."/>
            <person name="Kamagata Y."/>
        </authorList>
    </citation>
    <scope>NUCLEOTIDE SEQUENCE [LARGE SCALE GENOMIC DNA]</scope>
    <source>
        <strain evidence="3">DSM 17711 / JCM 13418 / NBRC 101707 / SANAE</strain>
    </source>
</reference>
<dbReference type="STRING" id="304371.MCP_0391"/>
<feature type="transmembrane region" description="Helical" evidence="1">
    <location>
        <begin position="9"/>
        <end position="28"/>
    </location>
</feature>
<dbReference type="RefSeq" id="WP_012899143.1">
    <property type="nucleotide sequence ID" value="NC_013665.1"/>
</dbReference>
<dbReference type="AlphaFoldDB" id="D1YVJ1"/>
<keyword evidence="1" id="KW-1133">Transmembrane helix</keyword>
<feature type="transmembrane region" description="Helical" evidence="1">
    <location>
        <begin position="40"/>
        <end position="60"/>
    </location>
</feature>
<name>D1YVJ1_METPS</name>
<gene>
    <name evidence="2" type="ordered locus">MCP_0391</name>
</gene>
<dbReference type="OrthoDB" id="112348at2157"/>
<dbReference type="EMBL" id="AP011532">
    <property type="protein sequence ID" value="BAI60463.1"/>
    <property type="molecule type" value="Genomic_DNA"/>
</dbReference>
<evidence type="ECO:0000313" key="2">
    <source>
        <dbReference type="EMBL" id="BAI60463.1"/>
    </source>
</evidence>
<dbReference type="GeneID" id="8680497"/>
<dbReference type="KEGG" id="mpd:MCP_0391"/>
<reference evidence="3" key="3">
    <citation type="journal article" date="2011" name="PLoS ONE">
        <title>Genome sequence of a mesophilic hydrogenotrophic methanogen Methanocella paludicola, the first cultivated representative of the order Methanocellales.</title>
        <authorList>
            <person name="Sakai S."/>
            <person name="Takaki Y."/>
            <person name="Shimamura S."/>
            <person name="Sekine M."/>
            <person name="Tajima T."/>
            <person name="Kosugi H."/>
            <person name="Ichikawa N."/>
            <person name="Tasumi E."/>
            <person name="Hiraki A.T."/>
            <person name="Shimizu A."/>
            <person name="Kato Y."/>
            <person name="Nishiko R."/>
            <person name="Mori K."/>
            <person name="Fujita N."/>
            <person name="Imachi H."/>
            <person name="Takai K."/>
        </authorList>
    </citation>
    <scope>NUCLEOTIDE SEQUENCE [LARGE SCALE GENOMIC DNA]</scope>
    <source>
        <strain evidence="3">DSM 17711 / JCM 13418 / NBRC 101707 / SANAE</strain>
    </source>
</reference>
<accession>D1YVJ1</accession>
<evidence type="ECO:0000256" key="1">
    <source>
        <dbReference type="SAM" id="Phobius"/>
    </source>
</evidence>
<dbReference type="InParanoid" id="D1YVJ1"/>
<sequence length="137" mass="15377">MVQDPVKNYNLTMLIGIFELLMLAAILIMRSSANFPEYDAIALVAAIGLITFGGNLFYFLGMRKPVLDERTRKIGTIAMTYSWYATMIAICILVMIYYASPFRVMLDAGQIFGIILFVMVVSMVAFIVYFNAKGDVE</sequence>
<evidence type="ECO:0000313" key="3">
    <source>
        <dbReference type="Proteomes" id="UP000001882"/>
    </source>
</evidence>
<keyword evidence="3" id="KW-1185">Reference proteome</keyword>
<organism evidence="2 3">
    <name type="scientific">Methanocella paludicola (strain DSM 17711 / JCM 13418 / NBRC 101707 / SANAE)</name>
    <dbReference type="NCBI Taxonomy" id="304371"/>
    <lineage>
        <taxon>Archaea</taxon>
        <taxon>Methanobacteriati</taxon>
        <taxon>Methanobacteriota</taxon>
        <taxon>Stenosarchaea group</taxon>
        <taxon>Methanomicrobia</taxon>
        <taxon>Methanocellales</taxon>
        <taxon>Methanocellaceae</taxon>
        <taxon>Methanocella</taxon>
    </lineage>
</organism>
<dbReference type="eggNOG" id="arCOG05110">
    <property type="taxonomic scope" value="Archaea"/>
</dbReference>
<protein>
    <recommendedName>
        <fullName evidence="4">DUF2178 domain-containing protein</fullName>
    </recommendedName>
</protein>
<keyword evidence="1" id="KW-0472">Membrane</keyword>
<dbReference type="Proteomes" id="UP000001882">
    <property type="component" value="Chromosome"/>
</dbReference>
<feature type="transmembrane region" description="Helical" evidence="1">
    <location>
        <begin position="81"/>
        <end position="99"/>
    </location>
</feature>